<evidence type="ECO:0000313" key="3">
    <source>
        <dbReference type="EMBL" id="MBP1853528.1"/>
    </source>
</evidence>
<dbReference type="Proteomes" id="UP000759443">
    <property type="component" value="Unassembled WGS sequence"/>
</dbReference>
<proteinExistence type="predicted"/>
<keyword evidence="4" id="KW-1185">Reference proteome</keyword>
<dbReference type="Gene3D" id="3.40.50.720">
    <property type="entry name" value="NAD(P)-binding Rossmann-like Domain"/>
    <property type="match status" value="1"/>
</dbReference>
<name>A0ABS4E6G8_9HYPH</name>
<feature type="region of interest" description="Disordered" evidence="1">
    <location>
        <begin position="385"/>
        <end position="414"/>
    </location>
</feature>
<feature type="domain" description="C-methyltransferase" evidence="2">
    <location>
        <begin position="257"/>
        <end position="371"/>
    </location>
</feature>
<dbReference type="InterPro" id="IPR029063">
    <property type="entry name" value="SAM-dependent_MTases_sf"/>
</dbReference>
<evidence type="ECO:0000259" key="2">
    <source>
        <dbReference type="Pfam" id="PF08484"/>
    </source>
</evidence>
<dbReference type="EMBL" id="JAGGJU010000019">
    <property type="protein sequence ID" value="MBP1853528.1"/>
    <property type="molecule type" value="Genomic_DNA"/>
</dbReference>
<accession>A0ABS4E6G8</accession>
<dbReference type="RefSeq" id="WP_377300296.1">
    <property type="nucleotide sequence ID" value="NZ_JBHSME010000018.1"/>
</dbReference>
<dbReference type="Gene3D" id="3.40.50.150">
    <property type="entry name" value="Vaccinia Virus protein VP39"/>
    <property type="match status" value="1"/>
</dbReference>
<evidence type="ECO:0000256" key="1">
    <source>
        <dbReference type="SAM" id="MobiDB-lite"/>
    </source>
</evidence>
<dbReference type="Pfam" id="PF13489">
    <property type="entry name" value="Methyltransf_23"/>
    <property type="match status" value="1"/>
</dbReference>
<keyword evidence="3" id="KW-0808">Transferase</keyword>
<comment type="caution">
    <text evidence="3">The sequence shown here is derived from an EMBL/GenBank/DDBJ whole genome shotgun (WGS) entry which is preliminary data.</text>
</comment>
<gene>
    <name evidence="3" type="ORF">J2Z17_004989</name>
</gene>
<dbReference type="GO" id="GO:0008168">
    <property type="term" value="F:methyltransferase activity"/>
    <property type="evidence" value="ECO:0007669"/>
    <property type="project" value="UniProtKB-KW"/>
</dbReference>
<protein>
    <submittedName>
        <fullName evidence="3">2-polyprenyl-3-methyl-5-hydroxy-6-metoxy-1, 4-benzoquinol methylase</fullName>
    </submittedName>
</protein>
<evidence type="ECO:0000313" key="4">
    <source>
        <dbReference type="Proteomes" id="UP000759443"/>
    </source>
</evidence>
<dbReference type="SUPFAM" id="SSF53335">
    <property type="entry name" value="S-adenosyl-L-methionine-dependent methyltransferases"/>
    <property type="match status" value="1"/>
</dbReference>
<dbReference type="GO" id="GO:0032259">
    <property type="term" value="P:methylation"/>
    <property type="evidence" value="ECO:0007669"/>
    <property type="project" value="UniProtKB-KW"/>
</dbReference>
<dbReference type="Pfam" id="PF08484">
    <property type="entry name" value="Methyltransf_14"/>
    <property type="match status" value="1"/>
</dbReference>
<dbReference type="InterPro" id="IPR013691">
    <property type="entry name" value="MeTrfase_14"/>
</dbReference>
<organism evidence="3 4">
    <name type="scientific">Rhizobium halophytocola</name>
    <dbReference type="NCBI Taxonomy" id="735519"/>
    <lineage>
        <taxon>Bacteria</taxon>
        <taxon>Pseudomonadati</taxon>
        <taxon>Pseudomonadota</taxon>
        <taxon>Alphaproteobacteria</taxon>
        <taxon>Hyphomicrobiales</taxon>
        <taxon>Rhizobiaceae</taxon>
        <taxon>Rhizobium/Agrobacterium group</taxon>
        <taxon>Rhizobium</taxon>
    </lineage>
</organism>
<sequence length="414" mass="45107">MTPCPVCLGADHMLLLERTRVPVLQNVLVPTPSQARAFPTGRLSIRACRTCGFVWNAAFDPARIDYSNDYNNSVQASETYLAHQNAMARRVLSQPGELHYLEIGCGEGEFIEHLDSTGRLTSATGFDPAFHGQRAFGPHITIHPEYFSAGSAAKIPAGMNIVCSRHTIEHVPDPRAFITDIAELVRARDLRLFLETPDVSWILENLAFEDFFYEHCSLFSPQSMRYLLAEFGLVCEVAAVYGDQYMWIEARTGTAGMAAEPDRRTADMSAACAFEEGIARTLGDWQDFIRRRAADGPVAVWGAASKGVTFALLMEGIDCAVDLNAAKQGGFMPVSAIPILAPEAAMERGVRTLIVMNPNYETEIRERVQQMGWDVLTVSLRRAGRPDADPAVGPDTPSDALPAGPQVGSAAAAS</sequence>
<keyword evidence="3" id="KW-0489">Methyltransferase</keyword>
<reference evidence="3 4" key="1">
    <citation type="submission" date="2021-03" db="EMBL/GenBank/DDBJ databases">
        <title>Genomic Encyclopedia of Type Strains, Phase IV (KMG-IV): sequencing the most valuable type-strain genomes for metagenomic binning, comparative biology and taxonomic classification.</title>
        <authorList>
            <person name="Goeker M."/>
        </authorList>
    </citation>
    <scope>NUCLEOTIDE SEQUENCE [LARGE SCALE GENOMIC DNA]</scope>
    <source>
        <strain evidence="3 4">DSM 21600</strain>
    </source>
</reference>